<dbReference type="InterPro" id="IPR012337">
    <property type="entry name" value="RNaseH-like_sf"/>
</dbReference>
<sequence length="291" mass="33440">MIYSGIDEAGLGPILGPYCATAVTMSSPSPLKELMEDQQKRIFYIDDSKKVYQGKGGLLRLEQNVLSFYYLLNGSIPKNTSEFIPSLNSPWNKKYNLSLPLLAKEKDIVDKSTSILKIFKQRGVKMLDIKRTAVSPSNFNHLIDLYDNKSSVCQKIIEPLISTAIIKGREQVITIDKQGGRKFYKPYLDEITGFQFTIIKEEANHSHYKWDTNHIHFKAKADSTDFTTALASMFSKYMREISMKSFNDYWDNIIPGIKRTAGYYTDGLRFLEELKNRDKMPSNKDLIQRKK</sequence>
<proteinExistence type="predicted"/>
<dbReference type="RefSeq" id="WP_149568470.1">
    <property type="nucleotide sequence ID" value="NZ_CP035807.1"/>
</dbReference>
<dbReference type="Gene3D" id="3.30.420.10">
    <property type="entry name" value="Ribonuclease H-like superfamily/Ribonuclease H"/>
    <property type="match status" value="2"/>
</dbReference>
<dbReference type="OrthoDB" id="9803420at2"/>
<keyword evidence="2" id="KW-1185">Reference proteome</keyword>
<dbReference type="SUPFAM" id="SSF53098">
    <property type="entry name" value="Ribonuclease H-like"/>
    <property type="match status" value="1"/>
</dbReference>
<reference evidence="1 2" key="1">
    <citation type="submission" date="2019-02" db="EMBL/GenBank/DDBJ databases">
        <authorList>
            <person name="Fomenkov A."/>
            <person name="Dubinina G."/>
            <person name="Grabovich M."/>
            <person name="Vincze T."/>
            <person name="Roberts R.J."/>
        </authorList>
    </citation>
    <scope>NUCLEOTIDE SEQUENCE [LARGE SCALE GENOMIC DNA]</scope>
    <source>
        <strain evidence="1 2">P</strain>
    </source>
</reference>
<dbReference type="EMBL" id="CP035807">
    <property type="protein sequence ID" value="QEN05231.1"/>
    <property type="molecule type" value="Genomic_DNA"/>
</dbReference>
<dbReference type="KEGG" id="sper:EW093_11080"/>
<dbReference type="InterPro" id="IPR036397">
    <property type="entry name" value="RNaseH_sf"/>
</dbReference>
<name>A0A5C1QCG0_9SPIO</name>
<gene>
    <name evidence="1" type="ORF">EW093_11080</name>
</gene>
<protein>
    <submittedName>
        <fullName evidence="1">Uncharacterized protein</fullName>
    </submittedName>
</protein>
<evidence type="ECO:0000313" key="2">
    <source>
        <dbReference type="Proteomes" id="UP000323824"/>
    </source>
</evidence>
<accession>A0A5C1QCG0</accession>
<dbReference type="AlphaFoldDB" id="A0A5C1QCG0"/>
<dbReference type="GO" id="GO:0003676">
    <property type="term" value="F:nucleic acid binding"/>
    <property type="evidence" value="ECO:0007669"/>
    <property type="project" value="InterPro"/>
</dbReference>
<evidence type="ECO:0000313" key="1">
    <source>
        <dbReference type="EMBL" id="QEN05231.1"/>
    </source>
</evidence>
<reference evidence="1 2" key="2">
    <citation type="submission" date="2019-09" db="EMBL/GenBank/DDBJ databases">
        <title>Complete Genome Sequence and Methylome Analysis of free living Spirochaetas.</title>
        <authorList>
            <person name="Leshcheva N."/>
            <person name="Mikheeva N."/>
        </authorList>
    </citation>
    <scope>NUCLEOTIDE SEQUENCE [LARGE SCALE GENOMIC DNA]</scope>
    <source>
        <strain evidence="1 2">P</strain>
    </source>
</reference>
<organism evidence="1 2">
    <name type="scientific">Thiospirochaeta perfilievii</name>
    <dbReference type="NCBI Taxonomy" id="252967"/>
    <lineage>
        <taxon>Bacteria</taxon>
        <taxon>Pseudomonadati</taxon>
        <taxon>Spirochaetota</taxon>
        <taxon>Spirochaetia</taxon>
        <taxon>Spirochaetales</taxon>
        <taxon>Spirochaetaceae</taxon>
        <taxon>Thiospirochaeta</taxon>
    </lineage>
</organism>
<dbReference type="Proteomes" id="UP000323824">
    <property type="component" value="Chromosome"/>
</dbReference>